<evidence type="ECO:0000313" key="2">
    <source>
        <dbReference type="Proteomes" id="UP000225706"/>
    </source>
</evidence>
<proteinExistence type="predicted"/>
<name>A0A2B4RG82_STYPI</name>
<organism evidence="1 2">
    <name type="scientific">Stylophora pistillata</name>
    <name type="common">Smooth cauliflower coral</name>
    <dbReference type="NCBI Taxonomy" id="50429"/>
    <lineage>
        <taxon>Eukaryota</taxon>
        <taxon>Metazoa</taxon>
        <taxon>Cnidaria</taxon>
        <taxon>Anthozoa</taxon>
        <taxon>Hexacorallia</taxon>
        <taxon>Scleractinia</taxon>
        <taxon>Astrocoeniina</taxon>
        <taxon>Pocilloporidae</taxon>
        <taxon>Stylophora</taxon>
    </lineage>
</organism>
<dbReference type="AlphaFoldDB" id="A0A2B4RG82"/>
<dbReference type="Proteomes" id="UP000225706">
    <property type="component" value="Unassembled WGS sequence"/>
</dbReference>
<protein>
    <submittedName>
        <fullName evidence="1">Uncharacterized protein</fullName>
    </submittedName>
</protein>
<comment type="caution">
    <text evidence="1">The sequence shown here is derived from an EMBL/GenBank/DDBJ whole genome shotgun (WGS) entry which is preliminary data.</text>
</comment>
<keyword evidence="2" id="KW-1185">Reference proteome</keyword>
<dbReference type="EMBL" id="LSMT01000665">
    <property type="protein sequence ID" value="PFX15285.1"/>
    <property type="molecule type" value="Genomic_DNA"/>
</dbReference>
<gene>
    <name evidence="1" type="ORF">AWC38_SpisGene20505</name>
</gene>
<sequence length="75" mass="7897">MAVASLETCRFLTKDSSKVHATNTISATLAVNATAGLGCSATTLSIGICPSYVQKGVTFKRPARISQEYTKERSG</sequence>
<reference evidence="2" key="1">
    <citation type="journal article" date="2017" name="bioRxiv">
        <title>Comparative analysis of the genomes of Stylophora pistillata and Acropora digitifera provides evidence for extensive differences between species of corals.</title>
        <authorList>
            <person name="Voolstra C.R."/>
            <person name="Li Y."/>
            <person name="Liew Y.J."/>
            <person name="Baumgarten S."/>
            <person name="Zoccola D."/>
            <person name="Flot J.-F."/>
            <person name="Tambutte S."/>
            <person name="Allemand D."/>
            <person name="Aranda M."/>
        </authorList>
    </citation>
    <scope>NUCLEOTIDE SEQUENCE [LARGE SCALE GENOMIC DNA]</scope>
</reference>
<evidence type="ECO:0000313" key="1">
    <source>
        <dbReference type="EMBL" id="PFX15285.1"/>
    </source>
</evidence>
<accession>A0A2B4RG82</accession>